<dbReference type="Proteomes" id="UP000271925">
    <property type="component" value="Unassembled WGS sequence"/>
</dbReference>
<dbReference type="RefSeq" id="WP_124874219.1">
    <property type="nucleotide sequence ID" value="NZ_RQJO01000008.1"/>
</dbReference>
<keyword evidence="2" id="KW-1185">Reference proteome</keyword>
<name>A0A3P1BS80_9BACT</name>
<sequence length="243" mass="27715">MRKIEKPNQDPDPLLIFKSRQIAAGVTPRYSDFQNPEKAEYVLELLREQGYLCAYCNVTLDFGDDIPSVREAVRLKYISIEHWFPQHKCIGLLAQKKLEHKNLLGVCGGLTDAHFHCDKQRSKFPVGEQDLTINPVYLDEISCEDLITFEDGSIKSATGNVNIDNDLDNILNLNCIPLINRRKAVEQGYIEALNVLEDQDEVDLNDTVFLKKLYKDAYENLNGRGKEDCMVIADLLKLRILSL</sequence>
<evidence type="ECO:0008006" key="3">
    <source>
        <dbReference type="Google" id="ProtNLM"/>
    </source>
</evidence>
<protein>
    <recommendedName>
        <fullName evidence="3">TIGR02646 family protein</fullName>
    </recommendedName>
</protein>
<comment type="caution">
    <text evidence="1">The sequence shown here is derived from an EMBL/GenBank/DDBJ whole genome shotgun (WGS) entry which is preliminary data.</text>
</comment>
<dbReference type="EMBL" id="RQJO01000008">
    <property type="protein sequence ID" value="RRB03965.1"/>
    <property type="molecule type" value="Genomic_DNA"/>
</dbReference>
<reference evidence="1 2" key="1">
    <citation type="submission" date="2018-11" db="EMBL/GenBank/DDBJ databases">
        <authorList>
            <person name="Zhou Z."/>
            <person name="Wang G."/>
        </authorList>
    </citation>
    <scope>NUCLEOTIDE SEQUENCE [LARGE SCALE GENOMIC DNA]</scope>
    <source>
        <strain evidence="1 2">KCTC52004</strain>
    </source>
</reference>
<organism evidence="1 2">
    <name type="scientific">Larkinella rosea</name>
    <dbReference type="NCBI Taxonomy" id="2025312"/>
    <lineage>
        <taxon>Bacteria</taxon>
        <taxon>Pseudomonadati</taxon>
        <taxon>Bacteroidota</taxon>
        <taxon>Cytophagia</taxon>
        <taxon>Cytophagales</taxon>
        <taxon>Spirosomataceae</taxon>
        <taxon>Larkinella</taxon>
    </lineage>
</organism>
<accession>A0A3P1BS80</accession>
<proteinExistence type="predicted"/>
<dbReference type="AlphaFoldDB" id="A0A3P1BS80"/>
<gene>
    <name evidence="1" type="ORF">EHT25_10560</name>
</gene>
<evidence type="ECO:0000313" key="2">
    <source>
        <dbReference type="Proteomes" id="UP000271925"/>
    </source>
</evidence>
<evidence type="ECO:0000313" key="1">
    <source>
        <dbReference type="EMBL" id="RRB03965.1"/>
    </source>
</evidence>
<dbReference type="OrthoDB" id="1340280at2"/>